<name>A0A1X2GMK7_9FUNG</name>
<dbReference type="AlphaFoldDB" id="A0A1X2GMK7"/>
<sequence length="108" mass="12673">MSWCIGWRPLNKSFSSRSSSHLSANSPDLHPMEQFWPQLKNNVARERFKDDEKLQDRLFAAARKVTACQALCVLHQRLFRPASYLRDIFYELKSNDRPKNSLAGWSQF</sequence>
<proteinExistence type="predicted"/>
<evidence type="ECO:0000313" key="2">
    <source>
        <dbReference type="Proteomes" id="UP000242146"/>
    </source>
</evidence>
<dbReference type="Proteomes" id="UP000242146">
    <property type="component" value="Unassembled WGS sequence"/>
</dbReference>
<comment type="caution">
    <text evidence="1">The sequence shown here is derived from an EMBL/GenBank/DDBJ whole genome shotgun (WGS) entry which is preliminary data.</text>
</comment>
<reference evidence="1 2" key="1">
    <citation type="submission" date="2016-07" db="EMBL/GenBank/DDBJ databases">
        <title>Pervasive Adenine N6-methylation of Active Genes in Fungi.</title>
        <authorList>
            <consortium name="DOE Joint Genome Institute"/>
            <person name="Mondo S.J."/>
            <person name="Dannebaum R.O."/>
            <person name="Kuo R.C."/>
            <person name="Labutti K."/>
            <person name="Haridas S."/>
            <person name="Kuo A."/>
            <person name="Salamov A."/>
            <person name="Ahrendt S.R."/>
            <person name="Lipzen A."/>
            <person name="Sullivan W."/>
            <person name="Andreopoulos W.B."/>
            <person name="Clum A."/>
            <person name="Lindquist E."/>
            <person name="Daum C."/>
            <person name="Ramamoorthy G.K."/>
            <person name="Gryganskyi A."/>
            <person name="Culley D."/>
            <person name="Magnuson J.K."/>
            <person name="James T.Y."/>
            <person name="O'Malley M.A."/>
            <person name="Stajich J.E."/>
            <person name="Spatafora J.W."/>
            <person name="Visel A."/>
            <person name="Grigoriev I.V."/>
        </authorList>
    </citation>
    <scope>NUCLEOTIDE SEQUENCE [LARGE SCALE GENOMIC DNA]</scope>
    <source>
        <strain evidence="1 2">NRRL 3301</strain>
    </source>
</reference>
<dbReference type="GO" id="GO:0003676">
    <property type="term" value="F:nucleic acid binding"/>
    <property type="evidence" value="ECO:0007669"/>
    <property type="project" value="InterPro"/>
</dbReference>
<evidence type="ECO:0000313" key="1">
    <source>
        <dbReference type="EMBL" id="ORX57037.1"/>
    </source>
</evidence>
<organism evidence="1 2">
    <name type="scientific">Hesseltinella vesiculosa</name>
    <dbReference type="NCBI Taxonomy" id="101127"/>
    <lineage>
        <taxon>Eukaryota</taxon>
        <taxon>Fungi</taxon>
        <taxon>Fungi incertae sedis</taxon>
        <taxon>Mucoromycota</taxon>
        <taxon>Mucoromycotina</taxon>
        <taxon>Mucoromycetes</taxon>
        <taxon>Mucorales</taxon>
        <taxon>Cunninghamellaceae</taxon>
        <taxon>Hesseltinella</taxon>
    </lineage>
</organism>
<keyword evidence="2" id="KW-1185">Reference proteome</keyword>
<accession>A0A1X2GMK7</accession>
<gene>
    <name evidence="1" type="ORF">DM01DRAFT_1402619</name>
</gene>
<protein>
    <recommendedName>
        <fullName evidence="3">Tc1-like transposase DDE domain-containing protein</fullName>
    </recommendedName>
</protein>
<evidence type="ECO:0008006" key="3">
    <source>
        <dbReference type="Google" id="ProtNLM"/>
    </source>
</evidence>
<dbReference type="InterPro" id="IPR036397">
    <property type="entry name" value="RNaseH_sf"/>
</dbReference>
<dbReference type="EMBL" id="MCGT01000009">
    <property type="protein sequence ID" value="ORX57037.1"/>
    <property type="molecule type" value="Genomic_DNA"/>
</dbReference>
<dbReference type="Gene3D" id="3.30.420.10">
    <property type="entry name" value="Ribonuclease H-like superfamily/Ribonuclease H"/>
    <property type="match status" value="1"/>
</dbReference>